<evidence type="ECO:0000313" key="3">
    <source>
        <dbReference type="Proteomes" id="UP000288859"/>
    </source>
</evidence>
<comment type="caution">
    <text evidence="2">The sequence shown here is derived from an EMBL/GenBank/DDBJ whole genome shotgun (WGS) entry which is preliminary data.</text>
</comment>
<gene>
    <name evidence="2" type="ORF">B0A52_02066</name>
</gene>
<dbReference type="PANTHER" id="PTHR33570">
    <property type="entry name" value="4-CARBOXYMUCONOLACTONE DECARBOXYLASE FAMILY PROTEIN"/>
    <property type="match status" value="1"/>
</dbReference>
<proteinExistence type="predicted"/>
<dbReference type="SUPFAM" id="SSF69118">
    <property type="entry name" value="AhpD-like"/>
    <property type="match status" value="1"/>
</dbReference>
<dbReference type="Gene3D" id="1.20.1290.10">
    <property type="entry name" value="AhpD-like"/>
    <property type="match status" value="1"/>
</dbReference>
<dbReference type="GO" id="GO:0051920">
    <property type="term" value="F:peroxiredoxin activity"/>
    <property type="evidence" value="ECO:0007669"/>
    <property type="project" value="InterPro"/>
</dbReference>
<reference evidence="2 3" key="1">
    <citation type="submission" date="2017-03" db="EMBL/GenBank/DDBJ databases">
        <title>Genomes of endolithic fungi from Antarctica.</title>
        <authorList>
            <person name="Coleine C."/>
            <person name="Masonjones S."/>
            <person name="Stajich J.E."/>
        </authorList>
    </citation>
    <scope>NUCLEOTIDE SEQUENCE [LARGE SCALE GENOMIC DNA]</scope>
    <source>
        <strain evidence="2 3">CCFEE 6314</strain>
    </source>
</reference>
<protein>
    <recommendedName>
        <fullName evidence="1">Carboxymuconolactone decarboxylase-like domain-containing protein</fullName>
    </recommendedName>
</protein>
<dbReference type="Pfam" id="PF02627">
    <property type="entry name" value="CMD"/>
    <property type="match status" value="1"/>
</dbReference>
<evidence type="ECO:0000259" key="1">
    <source>
        <dbReference type="Pfam" id="PF02627"/>
    </source>
</evidence>
<accession>A0A438NEW7</accession>
<evidence type="ECO:0000313" key="2">
    <source>
        <dbReference type="EMBL" id="RVX74234.1"/>
    </source>
</evidence>
<dbReference type="VEuPathDB" id="FungiDB:PV10_02471"/>
<dbReference type="EMBL" id="NAJM01000005">
    <property type="protein sequence ID" value="RVX74234.1"/>
    <property type="molecule type" value="Genomic_DNA"/>
</dbReference>
<feature type="domain" description="Carboxymuconolactone decarboxylase-like" evidence="1">
    <location>
        <begin position="88"/>
        <end position="166"/>
    </location>
</feature>
<organism evidence="2 3">
    <name type="scientific">Exophiala mesophila</name>
    <name type="common">Black yeast-like fungus</name>
    <dbReference type="NCBI Taxonomy" id="212818"/>
    <lineage>
        <taxon>Eukaryota</taxon>
        <taxon>Fungi</taxon>
        <taxon>Dikarya</taxon>
        <taxon>Ascomycota</taxon>
        <taxon>Pezizomycotina</taxon>
        <taxon>Eurotiomycetes</taxon>
        <taxon>Chaetothyriomycetidae</taxon>
        <taxon>Chaetothyriales</taxon>
        <taxon>Herpotrichiellaceae</taxon>
        <taxon>Exophiala</taxon>
    </lineage>
</organism>
<dbReference type="Proteomes" id="UP000288859">
    <property type="component" value="Unassembled WGS sequence"/>
</dbReference>
<dbReference type="AlphaFoldDB" id="A0A438NEW7"/>
<dbReference type="OrthoDB" id="104509at2759"/>
<dbReference type="PANTHER" id="PTHR33570:SF2">
    <property type="entry name" value="CARBOXYMUCONOLACTONE DECARBOXYLASE-LIKE DOMAIN-CONTAINING PROTEIN"/>
    <property type="match status" value="1"/>
</dbReference>
<dbReference type="InterPro" id="IPR003779">
    <property type="entry name" value="CMD-like"/>
</dbReference>
<sequence length="185" mass="20358">MSASNGTSPESVDKVTLGRQMVRTFAGDKHVNAVAASMVCLISLQQRVALLIIAIIINETRTQVLENELTLVYSSIQKKDYFSTVSEEFISEVCWSGYARPGLEFKERALMNIAMLTALGRAPELRIHIRCAVYNGCTEETVAEACRHAMVYCGVPAGRDALIIASEVFHDLRQSGDYPPAKDSK</sequence>
<name>A0A438NEW7_EXOME</name>
<dbReference type="InterPro" id="IPR029032">
    <property type="entry name" value="AhpD-like"/>
</dbReference>
<dbReference type="InterPro" id="IPR052512">
    <property type="entry name" value="4CMD/NDH-1_regulator"/>
</dbReference>